<keyword evidence="5" id="KW-0418">Kinase</keyword>
<dbReference type="PANTHER" id="PTHR24054:SF0">
    <property type="entry name" value="CASEIN KINASE II SUBUNIT ALPHA"/>
    <property type="match status" value="1"/>
</dbReference>
<dbReference type="EC" id="2.7.11.1" evidence="1"/>
<feature type="domain" description="Protein kinase" evidence="11">
    <location>
        <begin position="64"/>
        <end position="348"/>
    </location>
</feature>
<dbReference type="InterPro" id="IPR017441">
    <property type="entry name" value="Protein_kinase_ATP_BS"/>
</dbReference>
<gene>
    <name evidence="12" type="ORF">M9Y10_038281</name>
</gene>
<evidence type="ECO:0000256" key="5">
    <source>
        <dbReference type="ARBA" id="ARBA00022777"/>
    </source>
</evidence>
<dbReference type="EMBL" id="JAPFFF010000006">
    <property type="protein sequence ID" value="KAK8887243.1"/>
    <property type="molecule type" value="Genomic_DNA"/>
</dbReference>
<comment type="caution">
    <text evidence="12">The sequence shown here is derived from an EMBL/GenBank/DDBJ whole genome shotgun (WGS) entry which is preliminary data.</text>
</comment>
<dbReference type="PROSITE" id="PS00108">
    <property type="entry name" value="PROTEIN_KINASE_ST"/>
    <property type="match status" value="1"/>
</dbReference>
<dbReference type="Proteomes" id="UP001470230">
    <property type="component" value="Unassembled WGS sequence"/>
</dbReference>
<evidence type="ECO:0000256" key="9">
    <source>
        <dbReference type="PROSITE-ProRule" id="PRU10141"/>
    </source>
</evidence>
<dbReference type="Gene3D" id="1.10.510.10">
    <property type="entry name" value="Transferase(Phosphotransferase) domain 1"/>
    <property type="match status" value="1"/>
</dbReference>
<keyword evidence="6 9" id="KW-0067">ATP-binding</keyword>
<protein>
    <recommendedName>
        <fullName evidence="1">non-specific serine/threonine protein kinase</fullName>
        <ecNumber evidence="1">2.7.11.1</ecNumber>
    </recommendedName>
</protein>
<dbReference type="Pfam" id="PF00069">
    <property type="entry name" value="Pkinase"/>
    <property type="match status" value="1"/>
</dbReference>
<reference evidence="12 13" key="1">
    <citation type="submission" date="2024-04" db="EMBL/GenBank/DDBJ databases">
        <title>Tritrichomonas musculus Genome.</title>
        <authorList>
            <person name="Alves-Ferreira E."/>
            <person name="Grigg M."/>
            <person name="Lorenzi H."/>
            <person name="Galac M."/>
        </authorList>
    </citation>
    <scope>NUCLEOTIDE SEQUENCE [LARGE SCALE GENOMIC DNA]</scope>
    <source>
        <strain evidence="12 13">EAF2021</strain>
    </source>
</reference>
<name>A0ABR2K7Y3_9EUKA</name>
<evidence type="ECO:0000256" key="2">
    <source>
        <dbReference type="ARBA" id="ARBA00022527"/>
    </source>
</evidence>
<comment type="catalytic activity">
    <reaction evidence="8">
        <text>L-seryl-[protein] + ATP = O-phospho-L-seryl-[protein] + ADP + H(+)</text>
        <dbReference type="Rhea" id="RHEA:17989"/>
        <dbReference type="Rhea" id="RHEA-COMP:9863"/>
        <dbReference type="Rhea" id="RHEA-COMP:11604"/>
        <dbReference type="ChEBI" id="CHEBI:15378"/>
        <dbReference type="ChEBI" id="CHEBI:29999"/>
        <dbReference type="ChEBI" id="CHEBI:30616"/>
        <dbReference type="ChEBI" id="CHEBI:83421"/>
        <dbReference type="ChEBI" id="CHEBI:456216"/>
        <dbReference type="EC" id="2.7.11.1"/>
    </reaction>
</comment>
<comment type="similarity">
    <text evidence="10">Belongs to the protein kinase superfamily.</text>
</comment>
<dbReference type="PROSITE" id="PS00107">
    <property type="entry name" value="PROTEIN_KINASE_ATP"/>
    <property type="match status" value="1"/>
</dbReference>
<dbReference type="InterPro" id="IPR011009">
    <property type="entry name" value="Kinase-like_dom_sf"/>
</dbReference>
<dbReference type="Gene3D" id="3.30.200.20">
    <property type="entry name" value="Phosphorylase Kinase, domain 1"/>
    <property type="match status" value="1"/>
</dbReference>
<dbReference type="InterPro" id="IPR045216">
    <property type="entry name" value="CK2_alpha"/>
</dbReference>
<keyword evidence="13" id="KW-1185">Reference proteome</keyword>
<dbReference type="CDD" id="cd14132">
    <property type="entry name" value="STKc_CK2_alpha"/>
    <property type="match status" value="1"/>
</dbReference>
<sequence>MSSKSNMLDPKYDPFDKIHSVIDGKFNEDHPYISKVYANVNLELGPSHYDFKNWNPNFGDINRYSLCKNIGSGQYSDVFLALQDGKRKCAIKLLKPVNTDRVRRELKILSEVQGQANILDLWDIVIDDHEEIPAMITEFVPNIDWRDLYKSFKLIDIKFYVYRILQALEHTHRRGVMHRDVKPLNVLCKNPKEVVKLADWGLAEFYHPMRKYSIHVATRYYKAPELLLSYMLYDYSIDIWAVGVLLIEALTGKIHIFDADDNDKMIDAVASIMGCQDILNWGEKYKIKIGQRKIDRISKYVKRSFEDLFPEDRKNFKDPDAIDLVSKLLVVDHKARITAAEALNHPFFEAVRQHDAQNAA</sequence>
<evidence type="ECO:0000256" key="10">
    <source>
        <dbReference type="RuleBase" id="RU000304"/>
    </source>
</evidence>
<evidence type="ECO:0000256" key="4">
    <source>
        <dbReference type="ARBA" id="ARBA00022741"/>
    </source>
</evidence>
<evidence type="ECO:0000259" key="11">
    <source>
        <dbReference type="PROSITE" id="PS50011"/>
    </source>
</evidence>
<keyword evidence="3" id="KW-0808">Transferase</keyword>
<evidence type="ECO:0000313" key="12">
    <source>
        <dbReference type="EMBL" id="KAK8887243.1"/>
    </source>
</evidence>
<dbReference type="InterPro" id="IPR000719">
    <property type="entry name" value="Prot_kinase_dom"/>
</dbReference>
<dbReference type="SMART" id="SM00220">
    <property type="entry name" value="S_TKc"/>
    <property type="match status" value="1"/>
</dbReference>
<evidence type="ECO:0000256" key="6">
    <source>
        <dbReference type="ARBA" id="ARBA00022840"/>
    </source>
</evidence>
<dbReference type="InterPro" id="IPR008271">
    <property type="entry name" value="Ser/Thr_kinase_AS"/>
</dbReference>
<feature type="binding site" evidence="9">
    <location>
        <position position="92"/>
    </location>
    <ligand>
        <name>ATP</name>
        <dbReference type="ChEBI" id="CHEBI:30616"/>
    </ligand>
</feature>
<evidence type="ECO:0000256" key="8">
    <source>
        <dbReference type="ARBA" id="ARBA00048679"/>
    </source>
</evidence>
<evidence type="ECO:0000256" key="1">
    <source>
        <dbReference type="ARBA" id="ARBA00012513"/>
    </source>
</evidence>
<comment type="catalytic activity">
    <reaction evidence="7">
        <text>L-threonyl-[protein] + ATP = O-phospho-L-threonyl-[protein] + ADP + H(+)</text>
        <dbReference type="Rhea" id="RHEA:46608"/>
        <dbReference type="Rhea" id="RHEA-COMP:11060"/>
        <dbReference type="Rhea" id="RHEA-COMP:11605"/>
        <dbReference type="ChEBI" id="CHEBI:15378"/>
        <dbReference type="ChEBI" id="CHEBI:30013"/>
        <dbReference type="ChEBI" id="CHEBI:30616"/>
        <dbReference type="ChEBI" id="CHEBI:61977"/>
        <dbReference type="ChEBI" id="CHEBI:456216"/>
        <dbReference type="EC" id="2.7.11.1"/>
    </reaction>
</comment>
<evidence type="ECO:0000256" key="7">
    <source>
        <dbReference type="ARBA" id="ARBA00047899"/>
    </source>
</evidence>
<evidence type="ECO:0000313" key="13">
    <source>
        <dbReference type="Proteomes" id="UP001470230"/>
    </source>
</evidence>
<dbReference type="PANTHER" id="PTHR24054">
    <property type="entry name" value="CASEIN KINASE II SUBUNIT ALPHA"/>
    <property type="match status" value="1"/>
</dbReference>
<dbReference type="PROSITE" id="PS50011">
    <property type="entry name" value="PROTEIN_KINASE_DOM"/>
    <property type="match status" value="1"/>
</dbReference>
<evidence type="ECO:0000256" key="3">
    <source>
        <dbReference type="ARBA" id="ARBA00022679"/>
    </source>
</evidence>
<keyword evidence="2 10" id="KW-0723">Serine/threonine-protein kinase</keyword>
<proteinExistence type="inferred from homology"/>
<accession>A0ABR2K7Y3</accession>
<keyword evidence="4 9" id="KW-0547">Nucleotide-binding</keyword>
<dbReference type="SUPFAM" id="SSF56112">
    <property type="entry name" value="Protein kinase-like (PK-like)"/>
    <property type="match status" value="1"/>
</dbReference>
<organism evidence="12 13">
    <name type="scientific">Tritrichomonas musculus</name>
    <dbReference type="NCBI Taxonomy" id="1915356"/>
    <lineage>
        <taxon>Eukaryota</taxon>
        <taxon>Metamonada</taxon>
        <taxon>Parabasalia</taxon>
        <taxon>Tritrichomonadida</taxon>
        <taxon>Tritrichomonadidae</taxon>
        <taxon>Tritrichomonas</taxon>
    </lineage>
</organism>